<protein>
    <recommendedName>
        <fullName evidence="1">UPF0303 protein NGM99_08010</fullName>
    </recommendedName>
</protein>
<dbReference type="RefSeq" id="WP_252817840.1">
    <property type="nucleotide sequence ID" value="NZ_JAMXQS010000004.1"/>
</dbReference>
<evidence type="ECO:0000256" key="1">
    <source>
        <dbReference type="HAMAP-Rule" id="MF_00761"/>
    </source>
</evidence>
<dbReference type="EMBL" id="JAMXQS010000004">
    <property type="protein sequence ID" value="MCO6049735.1"/>
    <property type="molecule type" value="Genomic_DNA"/>
</dbReference>
<evidence type="ECO:0000313" key="2">
    <source>
        <dbReference type="EMBL" id="MCO6049735.1"/>
    </source>
</evidence>
<name>A0ABT1C4H2_9HYPH</name>
<sequence>MHHDDMDRVRAQEKALVFSRFDEQTAFRIGSAIRERGLTENWPIMAEVRLWDRPLFFAALPGSTASNVDWIRRKFNVVKMFHRSTYGLVLEERSPDRQFKVGTGLPITDYVLAGGGFPIRVEGAGVVGAVVVSGLPERQDHAVVVEALCGELGVAYGDMALED</sequence>
<dbReference type="Proteomes" id="UP001205906">
    <property type="component" value="Unassembled WGS sequence"/>
</dbReference>
<organism evidence="2 3">
    <name type="scientific">Mesorhizobium liriopis</name>
    <dbReference type="NCBI Taxonomy" id="2953882"/>
    <lineage>
        <taxon>Bacteria</taxon>
        <taxon>Pseudomonadati</taxon>
        <taxon>Pseudomonadota</taxon>
        <taxon>Alphaproteobacteria</taxon>
        <taxon>Hyphomicrobiales</taxon>
        <taxon>Phyllobacteriaceae</taxon>
        <taxon>Mesorhizobium</taxon>
    </lineage>
</organism>
<dbReference type="Pfam" id="PF03928">
    <property type="entry name" value="HbpS-like"/>
    <property type="match status" value="1"/>
</dbReference>
<dbReference type="PIRSF" id="PIRSF008757">
    <property type="entry name" value="UCP008757"/>
    <property type="match status" value="1"/>
</dbReference>
<dbReference type="SUPFAM" id="SSF143744">
    <property type="entry name" value="GlcG-like"/>
    <property type="match status" value="1"/>
</dbReference>
<gene>
    <name evidence="2" type="ORF">NGM99_08010</name>
</gene>
<dbReference type="InterPro" id="IPR010371">
    <property type="entry name" value="YBR137W-like"/>
</dbReference>
<reference evidence="2 3" key="1">
    <citation type="submission" date="2022-06" db="EMBL/GenBank/DDBJ databases">
        <title>Mesorhizobium sp. strain RP14 Genome sequencing and assembly.</title>
        <authorList>
            <person name="Kim I."/>
        </authorList>
    </citation>
    <scope>NUCLEOTIDE SEQUENCE [LARGE SCALE GENOMIC DNA]</scope>
    <source>
        <strain evidence="3">RP14(2022)</strain>
    </source>
</reference>
<dbReference type="InterPro" id="IPR038084">
    <property type="entry name" value="PduO/GlcC-like_sf"/>
</dbReference>
<accession>A0ABT1C4H2</accession>
<proteinExistence type="inferred from homology"/>
<dbReference type="NCBIfam" id="NF002696">
    <property type="entry name" value="PRK02487.1-5"/>
    <property type="match status" value="1"/>
</dbReference>
<dbReference type="HAMAP" id="MF_00761">
    <property type="entry name" value="UPF0303"/>
    <property type="match status" value="1"/>
</dbReference>
<comment type="similarity">
    <text evidence="1">Belongs to the UPF0303 family.</text>
</comment>
<dbReference type="Gene3D" id="3.30.450.150">
    <property type="entry name" value="Haem-degrading domain"/>
    <property type="match status" value="1"/>
</dbReference>
<dbReference type="PANTHER" id="PTHR28255">
    <property type="match status" value="1"/>
</dbReference>
<evidence type="ECO:0000313" key="3">
    <source>
        <dbReference type="Proteomes" id="UP001205906"/>
    </source>
</evidence>
<comment type="caution">
    <text evidence="2">The sequence shown here is derived from an EMBL/GenBank/DDBJ whole genome shotgun (WGS) entry which is preliminary data.</text>
</comment>
<keyword evidence="3" id="KW-1185">Reference proteome</keyword>
<dbReference type="InterPro" id="IPR005624">
    <property type="entry name" value="PduO/GlcC-like"/>
</dbReference>
<dbReference type="PANTHER" id="PTHR28255:SF1">
    <property type="entry name" value="UPF0303 PROTEIN YBR137W"/>
    <property type="match status" value="1"/>
</dbReference>